<comment type="caution">
    <text evidence="6">The sequence shown here is derived from an EMBL/GenBank/DDBJ whole genome shotgun (WGS) entry which is preliminary data.</text>
</comment>
<dbReference type="PANTHER" id="PTHR11413">
    <property type="entry name" value="CYSTATIN FAMILY MEMBER"/>
    <property type="match status" value="1"/>
</dbReference>
<reference evidence="6" key="2">
    <citation type="submission" date="2021-12" db="EMBL/GenBank/DDBJ databases">
        <title>Resequencing data analysis of finger millet.</title>
        <authorList>
            <person name="Hatakeyama M."/>
            <person name="Aluri S."/>
            <person name="Balachadran M.T."/>
            <person name="Sivarajan S.R."/>
            <person name="Poveda L."/>
            <person name="Shimizu-Inatsugi R."/>
            <person name="Schlapbach R."/>
            <person name="Sreeman S.M."/>
            <person name="Shimizu K.K."/>
        </authorList>
    </citation>
    <scope>NUCLEOTIDE SEQUENCE</scope>
</reference>
<keyword evidence="2 4" id="KW-0646">Protease inhibitor</keyword>
<dbReference type="CDD" id="cd00042">
    <property type="entry name" value="CY"/>
    <property type="match status" value="1"/>
</dbReference>
<dbReference type="Proteomes" id="UP001054889">
    <property type="component" value="Unassembled WGS sequence"/>
</dbReference>
<name>A0AAV5DX89_ELECO</name>
<evidence type="ECO:0000256" key="3">
    <source>
        <dbReference type="ARBA" id="ARBA00022704"/>
    </source>
</evidence>
<evidence type="ECO:0000313" key="6">
    <source>
        <dbReference type="EMBL" id="GJN14809.1"/>
    </source>
</evidence>
<keyword evidence="3 4" id="KW-0789">Thiol protease inhibitor</keyword>
<dbReference type="AlphaFoldDB" id="A0AAV5DX89"/>
<dbReference type="Gene3D" id="3.10.450.10">
    <property type="match status" value="1"/>
</dbReference>
<evidence type="ECO:0000256" key="2">
    <source>
        <dbReference type="ARBA" id="ARBA00022690"/>
    </source>
</evidence>
<reference evidence="6" key="1">
    <citation type="journal article" date="2018" name="DNA Res.">
        <title>Multiple hybrid de novo genome assembly of finger millet, an orphan allotetraploid crop.</title>
        <authorList>
            <person name="Hatakeyama M."/>
            <person name="Aluri S."/>
            <person name="Balachadran M.T."/>
            <person name="Sivarajan S.R."/>
            <person name="Patrignani A."/>
            <person name="Gruter S."/>
            <person name="Poveda L."/>
            <person name="Shimizu-Inatsugi R."/>
            <person name="Baeten J."/>
            <person name="Francoijs K.J."/>
            <person name="Nataraja K.N."/>
            <person name="Reddy Y.A.N."/>
            <person name="Phadnis S."/>
            <person name="Ravikumar R.L."/>
            <person name="Schlapbach R."/>
            <person name="Sreeman S.M."/>
            <person name="Shimizu K.K."/>
        </authorList>
    </citation>
    <scope>NUCLEOTIDE SEQUENCE</scope>
</reference>
<dbReference type="EMBL" id="BQKI01000071">
    <property type="protein sequence ID" value="GJN14809.1"/>
    <property type="molecule type" value="Genomic_DNA"/>
</dbReference>
<evidence type="ECO:0000259" key="5">
    <source>
        <dbReference type="SMART" id="SM00043"/>
    </source>
</evidence>
<gene>
    <name evidence="6" type="primary">gb01671</name>
    <name evidence="6" type="ORF">PR202_gb01671</name>
</gene>
<dbReference type="PROSITE" id="PS00287">
    <property type="entry name" value="CYSTATIN"/>
    <property type="match status" value="1"/>
</dbReference>
<evidence type="ECO:0000256" key="4">
    <source>
        <dbReference type="RuleBase" id="RU362130"/>
    </source>
</evidence>
<dbReference type="PANTHER" id="PTHR11413:SF104">
    <property type="entry name" value="CYSTEINE PROTEINASE INHIBITOR 2"/>
    <property type="match status" value="1"/>
</dbReference>
<accession>A0AAV5DX89</accession>
<proteinExistence type="inferred from homology"/>
<dbReference type="Pfam" id="PF16845">
    <property type="entry name" value="SQAPI"/>
    <property type="match status" value="1"/>
</dbReference>
<evidence type="ECO:0000256" key="1">
    <source>
        <dbReference type="ARBA" id="ARBA00007233"/>
    </source>
</evidence>
<comment type="similarity">
    <text evidence="1 4">Belongs to the cystatin family. Phytocystatin subfamily.</text>
</comment>
<organism evidence="6 7">
    <name type="scientific">Eleusine coracana subsp. coracana</name>
    <dbReference type="NCBI Taxonomy" id="191504"/>
    <lineage>
        <taxon>Eukaryota</taxon>
        <taxon>Viridiplantae</taxon>
        <taxon>Streptophyta</taxon>
        <taxon>Embryophyta</taxon>
        <taxon>Tracheophyta</taxon>
        <taxon>Spermatophyta</taxon>
        <taxon>Magnoliopsida</taxon>
        <taxon>Liliopsida</taxon>
        <taxon>Poales</taxon>
        <taxon>Poaceae</taxon>
        <taxon>PACMAD clade</taxon>
        <taxon>Chloridoideae</taxon>
        <taxon>Cynodonteae</taxon>
        <taxon>Eleusininae</taxon>
        <taxon>Eleusine</taxon>
    </lineage>
</organism>
<dbReference type="InterPro" id="IPR027214">
    <property type="entry name" value="Cystatin"/>
</dbReference>
<dbReference type="InterPro" id="IPR018073">
    <property type="entry name" value="Prot_inh_cystat_CS"/>
</dbReference>
<dbReference type="InterPro" id="IPR046350">
    <property type="entry name" value="Cystatin_sf"/>
</dbReference>
<protein>
    <recommendedName>
        <fullName evidence="4">Cysteine proteinase inhibitor</fullName>
    </recommendedName>
</protein>
<evidence type="ECO:0000313" key="7">
    <source>
        <dbReference type="Proteomes" id="UP001054889"/>
    </source>
</evidence>
<feature type="domain" description="Cystatin" evidence="5">
    <location>
        <begin position="173"/>
        <end position="255"/>
    </location>
</feature>
<sequence length="263" mass="28613">MTCDVLHRGWSTRTGEVEWEWECAGAGIPLLRRQSTDWWCAIAEDAAISGLQANPVLSSCLCMAKRTGRVAIHIHGRSAVAAGILAVSRRRPNAQVVGRAIPFFASFLSLFPVAIKPPPLHPSHEGNAHLDFPIWLLCHRPCPILAAPCPFRLSPPRSGSDFTAAMAGVHKGRLCGGINDAPPGRENDLEAIELDSPSPSATARPLVKVRTQVVAGTMHHFTVEVKEGGAKKLYEAQVWEKLWENFKQLHSFKPVDAETKAAA</sequence>
<dbReference type="SMART" id="SM00043">
    <property type="entry name" value="CY"/>
    <property type="match status" value="1"/>
</dbReference>
<dbReference type="SUPFAM" id="SSF54403">
    <property type="entry name" value="Cystatin/monellin"/>
    <property type="match status" value="1"/>
</dbReference>
<keyword evidence="7" id="KW-1185">Reference proteome</keyword>
<dbReference type="InterPro" id="IPR000010">
    <property type="entry name" value="Cystatin_dom"/>
</dbReference>
<dbReference type="GO" id="GO:0004869">
    <property type="term" value="F:cysteine-type endopeptidase inhibitor activity"/>
    <property type="evidence" value="ECO:0007669"/>
    <property type="project" value="UniProtKB-KW"/>
</dbReference>